<gene>
    <name evidence="2" type="ORF">FXN65_17690</name>
</gene>
<dbReference type="KEGG" id="plal:FXN65_17690"/>
<protein>
    <submittedName>
        <fullName evidence="2">Inovirus Gp2 family protein</fullName>
    </submittedName>
</protein>
<evidence type="ECO:0000313" key="3">
    <source>
        <dbReference type="Proteomes" id="UP000327179"/>
    </source>
</evidence>
<dbReference type="AlphaFoldDB" id="A0A5J6QMX4"/>
<accession>A0A5J6QMX4</accession>
<sequence>MYYQPPLGSTQWQGLSVQLLPHEIKFDYLMSIHSLLSDIVMIHPRWTVIRLDLHVPEGCVMPQRAITDFIESLKSQLAHAQSIKTAAGKRAYNPMLRYVWVREWESSRSPHYHLALMLSRDAYFSLGDYTNLQSDDCSYDQMLAGRIFKAWGVALGLDWTIAMKGVLFAPQPVSPLQVQHKDFEKQFRAVFYRLSYFAKKKSKVYGDGQRNFGMSQLSRLQTAQP</sequence>
<organism evidence="2 3">
    <name type="scientific">Metapseudomonas lalkuanensis</name>
    <dbReference type="NCBI Taxonomy" id="2604832"/>
    <lineage>
        <taxon>Bacteria</taxon>
        <taxon>Pseudomonadati</taxon>
        <taxon>Pseudomonadota</taxon>
        <taxon>Gammaproteobacteria</taxon>
        <taxon>Pseudomonadales</taxon>
        <taxon>Pseudomonadaceae</taxon>
        <taxon>Metapseudomonas</taxon>
    </lineage>
</organism>
<evidence type="ECO:0000259" key="1">
    <source>
        <dbReference type="Pfam" id="PF11726"/>
    </source>
</evidence>
<name>A0A5J6QMX4_9GAMM</name>
<reference evidence="2 3" key="1">
    <citation type="submission" date="2019-08" db="EMBL/GenBank/DDBJ databases">
        <title>Whole-genome Sequencing of e-waste polymer degrading bacterium Pseudomonas sp. strain PE08.</title>
        <authorList>
            <person name="Kirdat K."/>
            <person name="Debbarma P."/>
            <person name="Narawade N."/>
            <person name="Suyal D."/>
            <person name="Thorat V."/>
            <person name="Shouche Y."/>
            <person name="Goel R."/>
            <person name="Yadav A."/>
        </authorList>
    </citation>
    <scope>NUCLEOTIDE SEQUENCE [LARGE SCALE GENOMIC DNA]</scope>
    <source>
        <strain evidence="2 3">PE08</strain>
    </source>
</reference>
<keyword evidence="3" id="KW-1185">Reference proteome</keyword>
<dbReference type="EMBL" id="CP043311">
    <property type="protein sequence ID" value="QEY63793.1"/>
    <property type="molecule type" value="Genomic_DNA"/>
</dbReference>
<dbReference type="Proteomes" id="UP000327179">
    <property type="component" value="Chromosome"/>
</dbReference>
<evidence type="ECO:0000313" key="2">
    <source>
        <dbReference type="EMBL" id="QEY63793.1"/>
    </source>
</evidence>
<dbReference type="Pfam" id="PF11726">
    <property type="entry name" value="YagK_YfjJ_C"/>
    <property type="match status" value="1"/>
</dbReference>
<feature type="domain" description="YagK/YfjJ C-terminal" evidence="1">
    <location>
        <begin position="43"/>
        <end position="215"/>
    </location>
</feature>
<proteinExistence type="predicted"/>
<dbReference type="RefSeq" id="WP_151134822.1">
    <property type="nucleotide sequence ID" value="NZ_CP043311.1"/>
</dbReference>
<dbReference type="InterPro" id="IPR057271">
    <property type="entry name" value="YagK_YfjJ_C"/>
</dbReference>